<feature type="compositionally biased region" description="Polar residues" evidence="1">
    <location>
        <begin position="133"/>
        <end position="142"/>
    </location>
</feature>
<dbReference type="Proteomes" id="UP001172681">
    <property type="component" value="Unassembled WGS sequence"/>
</dbReference>
<feature type="compositionally biased region" description="Polar residues" evidence="1">
    <location>
        <begin position="517"/>
        <end position="531"/>
    </location>
</feature>
<feature type="region of interest" description="Disordered" evidence="1">
    <location>
        <begin position="680"/>
        <end position="1442"/>
    </location>
</feature>
<feature type="compositionally biased region" description="Low complexity" evidence="1">
    <location>
        <begin position="73"/>
        <end position="84"/>
    </location>
</feature>
<feature type="compositionally biased region" description="Polar residues" evidence="1">
    <location>
        <begin position="729"/>
        <end position="747"/>
    </location>
</feature>
<feature type="compositionally biased region" description="Low complexity" evidence="1">
    <location>
        <begin position="181"/>
        <end position="196"/>
    </location>
</feature>
<protein>
    <submittedName>
        <fullName evidence="2">Uncharacterized protein</fullName>
    </submittedName>
</protein>
<feature type="region of interest" description="Disordered" evidence="1">
    <location>
        <begin position="1"/>
        <end position="663"/>
    </location>
</feature>
<name>A0AA39CT59_9EURO</name>
<feature type="compositionally biased region" description="Basic and acidic residues" evidence="1">
    <location>
        <begin position="886"/>
        <end position="895"/>
    </location>
</feature>
<feature type="compositionally biased region" description="Basic and acidic residues" evidence="1">
    <location>
        <begin position="342"/>
        <end position="360"/>
    </location>
</feature>
<gene>
    <name evidence="2" type="ORF">H2204_012298</name>
</gene>
<comment type="caution">
    <text evidence="2">The sequence shown here is derived from an EMBL/GenBank/DDBJ whole genome shotgun (WGS) entry which is preliminary data.</text>
</comment>
<feature type="compositionally biased region" description="Low complexity" evidence="1">
    <location>
        <begin position="44"/>
        <end position="55"/>
    </location>
</feature>
<feature type="compositionally biased region" description="Low complexity" evidence="1">
    <location>
        <begin position="10"/>
        <end position="31"/>
    </location>
</feature>
<dbReference type="EMBL" id="JAPDRN010000124">
    <property type="protein sequence ID" value="KAJ9620388.1"/>
    <property type="molecule type" value="Genomic_DNA"/>
</dbReference>
<feature type="compositionally biased region" description="Polar residues" evidence="1">
    <location>
        <begin position="435"/>
        <end position="463"/>
    </location>
</feature>
<feature type="compositionally biased region" description="Low complexity" evidence="1">
    <location>
        <begin position="109"/>
        <end position="122"/>
    </location>
</feature>
<organism evidence="2 3">
    <name type="scientific">Knufia peltigerae</name>
    <dbReference type="NCBI Taxonomy" id="1002370"/>
    <lineage>
        <taxon>Eukaryota</taxon>
        <taxon>Fungi</taxon>
        <taxon>Dikarya</taxon>
        <taxon>Ascomycota</taxon>
        <taxon>Pezizomycotina</taxon>
        <taxon>Eurotiomycetes</taxon>
        <taxon>Chaetothyriomycetidae</taxon>
        <taxon>Chaetothyriales</taxon>
        <taxon>Trichomeriaceae</taxon>
        <taxon>Knufia</taxon>
    </lineage>
</organism>
<proteinExistence type="predicted"/>
<feature type="compositionally biased region" description="Low complexity" evidence="1">
    <location>
        <begin position="1059"/>
        <end position="1079"/>
    </location>
</feature>
<evidence type="ECO:0000256" key="1">
    <source>
        <dbReference type="SAM" id="MobiDB-lite"/>
    </source>
</evidence>
<feature type="compositionally biased region" description="Polar residues" evidence="1">
    <location>
        <begin position="1157"/>
        <end position="1166"/>
    </location>
</feature>
<accession>A0AA39CT59</accession>
<feature type="compositionally biased region" description="Low complexity" evidence="1">
    <location>
        <begin position="532"/>
        <end position="541"/>
    </location>
</feature>
<feature type="compositionally biased region" description="Basic and acidic residues" evidence="1">
    <location>
        <begin position="1330"/>
        <end position="1344"/>
    </location>
</feature>
<feature type="compositionally biased region" description="Acidic residues" evidence="1">
    <location>
        <begin position="1243"/>
        <end position="1252"/>
    </location>
</feature>
<feature type="compositionally biased region" description="Pro residues" evidence="1">
    <location>
        <begin position="156"/>
        <end position="167"/>
    </location>
</feature>
<reference evidence="2" key="1">
    <citation type="submission" date="2022-10" db="EMBL/GenBank/DDBJ databases">
        <title>Culturing micro-colonial fungi from biological soil crusts in the Mojave desert and describing Neophaeococcomyces mojavensis, and introducing the new genera and species Taxawa tesnikishii.</title>
        <authorList>
            <person name="Kurbessoian T."/>
            <person name="Stajich J.E."/>
        </authorList>
    </citation>
    <scope>NUCLEOTIDE SEQUENCE</scope>
    <source>
        <strain evidence="2">TK_35</strain>
    </source>
</reference>
<feature type="compositionally biased region" description="Low complexity" evidence="1">
    <location>
        <begin position="754"/>
        <end position="766"/>
    </location>
</feature>
<evidence type="ECO:0000313" key="2">
    <source>
        <dbReference type="EMBL" id="KAJ9620388.1"/>
    </source>
</evidence>
<feature type="compositionally biased region" description="Polar residues" evidence="1">
    <location>
        <begin position="916"/>
        <end position="940"/>
    </location>
</feature>
<feature type="compositionally biased region" description="Polar residues" evidence="1">
    <location>
        <begin position="1032"/>
        <end position="1049"/>
    </location>
</feature>
<feature type="compositionally biased region" description="Pro residues" evidence="1">
    <location>
        <begin position="219"/>
        <end position="228"/>
    </location>
</feature>
<feature type="compositionally biased region" description="Basic and acidic residues" evidence="1">
    <location>
        <begin position="481"/>
        <end position="499"/>
    </location>
</feature>
<evidence type="ECO:0000313" key="3">
    <source>
        <dbReference type="Proteomes" id="UP001172681"/>
    </source>
</evidence>
<feature type="compositionally biased region" description="Low complexity" evidence="1">
    <location>
        <begin position="298"/>
        <end position="310"/>
    </location>
</feature>
<keyword evidence="3" id="KW-1185">Reference proteome</keyword>
<sequence length="1442" mass="154196">MSIFHRRSRSASASRPQAPASASAHMAATQAFLANRASQSRDNLSASAAATALRTMSPAPTPVDQVQTKRMIQRQASLSQLSSGSGRGRSRGGLQRQHSYGSMTERTFRTPSPSPSRQPSRPEAIQAPPLPSIPQQYATAPTASGKKKKRASSQGAPPPRVLSPPPTQQTNRGQSLDRFGNAQPAVASPASQSNNVLPQVPELERTDSRNSINFSRPLSPRPQSPLPQLPLANGDRVTMKPSSQPISPAQAEEIQYDLTQTANQPVKKKKKKVAPAASEGSHLHGGTMASKPVVHPLEPASEPASQPQAPVGDEGQPRVRRRKKKAALSGQDTHFPPSDTSSRTDSDSDSNAERARERRAQRASGTLAKQPSIVREDWEGEQEEESGGVKPAQVQPTIEQDFAASQDFIPAQSRRAYNTANVSRKIEEPAAPAKGTTQTVPAGSQALNPPKQSTPEVSNNLQLTEPRPPRENSLSPSRSTRFSDRLSSDLAAGRKHEPLPRSVSPAKSALKHHSPSPGDSSQRVRGSSVTPSESSDLSSASVDGGPKRKKSVRVSFDAQPEIVGTSDGVQSTESPNKEKKSWLGLGKAKPTLNTIPSNDDMEELMKPRPQLPSFGSVRGQKFRDASEGSISQNLSKSPPSSISASTSSQSQSTASSVNTYPSTGVSSDFAVGAILAQDMQHKASHGSNEPLPPEVTSVHGTVSFSDSESDTSEREEAPQAPSRMKAESTAPTAVSSKPATINQQVTQPELVGQVDSPVELPVVSVSPPTPKPEDQWEVELPGGFPVSHEALAQLGESQKESKEPGAEPGDTTESESDNESIYSDAAEDPAELDGTGFGSIDAIVDSPMATSAPTGIASPPESPLAHVPVSRPQPVSVGSWEQTQARWRDLAEQSRRAPAPVSSQPISADQAELPVKTSTDIASPSQAAPVQQSLPAQQKPSKPRPKKTPAAIAARASVPGTAVAVKQPVDSPRRKKNQPSAYPNVASAQPGAPPGPASHFRHSMRAASPVDTELTMRRSMRNRNSMPAPAPVSQQQRPSTAPSHASTQPRAALQKKHIPPASLSTSAAATVSAPRAAPVQPTSTNDSDSESSFRKARRSKSTAGGKYTMRRSMRGASDATLRDDGRNGVRSVSPVGRRPFSSGGGQHTMRASMRGSVDSSVPTLRGSTEAKRSSSLFGRRQESVPPVPQATMAKHRSRFSVDSDDEDDRPKPGKWLSRFAADSDDEDDLTPVRGIPRRAGDNDSTDLEDSSDEERPKTPIQPARLQIPQNVMSPARSEAISPNTEKKRGLFGRLRGKKQKEEAPSPIVESPQMPTSSDLSKPANLGFSSKAERDRMIEQTRARLEAAQSPSQPAHQTHHKLQRRQGPQRIMSDSWPLPPKIPENEENMDIRPNTADGPPMRNGSTRLNRGSMRTQEVPLEPIGRGGKKKRFPMLRKAFGLKD</sequence>
<feature type="compositionally biased region" description="Low complexity" evidence="1">
    <location>
        <begin position="629"/>
        <end position="656"/>
    </location>
</feature>
<feature type="compositionally biased region" description="Polar residues" evidence="1">
    <location>
        <begin position="1402"/>
        <end position="1414"/>
    </location>
</feature>